<feature type="transmembrane region" description="Helical" evidence="1">
    <location>
        <begin position="143"/>
        <end position="176"/>
    </location>
</feature>
<feature type="transmembrane region" description="Helical" evidence="1">
    <location>
        <begin position="261"/>
        <end position="278"/>
    </location>
</feature>
<evidence type="ECO:0000313" key="2">
    <source>
        <dbReference type="EMBL" id="GAA4397528.1"/>
    </source>
</evidence>
<evidence type="ECO:0000313" key="3">
    <source>
        <dbReference type="Proteomes" id="UP001500936"/>
    </source>
</evidence>
<keyword evidence="3" id="KW-1185">Reference proteome</keyword>
<feature type="transmembrane region" description="Helical" evidence="1">
    <location>
        <begin position="49"/>
        <end position="68"/>
    </location>
</feature>
<keyword evidence="1" id="KW-0812">Transmembrane</keyword>
<feature type="transmembrane region" description="Helical" evidence="1">
    <location>
        <begin position="89"/>
        <end position="107"/>
    </location>
</feature>
<evidence type="ECO:0008006" key="4">
    <source>
        <dbReference type="Google" id="ProtNLM"/>
    </source>
</evidence>
<name>A0ABP8JXH3_9BACT</name>
<accession>A0ABP8JXH3</accession>
<dbReference type="EMBL" id="BAABHB010000001">
    <property type="protein sequence ID" value="GAA4397528.1"/>
    <property type="molecule type" value="Genomic_DNA"/>
</dbReference>
<sequence length="393" mass="44197">MAVLVAVNPTHFTSIDSGYYLQSAENLLDGRGYVVLEDGHYTWNGVFPIGYSGLIALFSFITSLPVLLSSKVINWLAIGISTWLWYKRLGAVRTGWLLSIWLLGSFLRIATYTWSETVFLVLLAEVVWAFHQQLAHPSIRHTLILLVLGLLLFGVRYVGGYIFGLLGAIALGHQLWPQKVFSWLGGSLPQTAGNRLTLVTISGLVGMGFYFWLNSRFTDSPYGGERFHEAETGGSLLPLFLLALVNEVLLIRDFISDESNTLAWIGVGIQVTWLLALINVFKRIPPAAGSRDTQRLQKLLVSFGGLYLIILFALRIFSPFAGPTARLMAPFTFCMLFAAMLWLTEPGRQLWEKTFRPFWIVLLVCSWLQLFPQVDVSRKLRQVQQQFFSPSIP</sequence>
<keyword evidence="1" id="KW-0472">Membrane</keyword>
<feature type="transmembrane region" description="Helical" evidence="1">
    <location>
        <begin position="324"/>
        <end position="343"/>
    </location>
</feature>
<proteinExistence type="predicted"/>
<evidence type="ECO:0000256" key="1">
    <source>
        <dbReference type="SAM" id="Phobius"/>
    </source>
</evidence>
<gene>
    <name evidence="2" type="ORF">GCM10023187_07090</name>
</gene>
<keyword evidence="1" id="KW-1133">Transmembrane helix</keyword>
<feature type="transmembrane region" description="Helical" evidence="1">
    <location>
        <begin position="234"/>
        <end position="255"/>
    </location>
</feature>
<dbReference type="Proteomes" id="UP001500936">
    <property type="component" value="Unassembled WGS sequence"/>
</dbReference>
<protein>
    <recommendedName>
        <fullName evidence="4">Dolichyl-phosphate-mannose-protein mannosyltransferase</fullName>
    </recommendedName>
</protein>
<feature type="transmembrane region" description="Helical" evidence="1">
    <location>
        <begin position="299"/>
        <end position="318"/>
    </location>
</feature>
<comment type="caution">
    <text evidence="2">The sequence shown here is derived from an EMBL/GenBank/DDBJ whole genome shotgun (WGS) entry which is preliminary data.</text>
</comment>
<organism evidence="2 3">
    <name type="scientific">Nibrella viscosa</name>
    <dbReference type="NCBI Taxonomy" id="1084524"/>
    <lineage>
        <taxon>Bacteria</taxon>
        <taxon>Pseudomonadati</taxon>
        <taxon>Bacteroidota</taxon>
        <taxon>Cytophagia</taxon>
        <taxon>Cytophagales</taxon>
        <taxon>Spirosomataceae</taxon>
        <taxon>Nibrella</taxon>
    </lineage>
</organism>
<reference evidence="3" key="1">
    <citation type="journal article" date="2019" name="Int. J. Syst. Evol. Microbiol.">
        <title>The Global Catalogue of Microorganisms (GCM) 10K type strain sequencing project: providing services to taxonomists for standard genome sequencing and annotation.</title>
        <authorList>
            <consortium name="The Broad Institute Genomics Platform"/>
            <consortium name="The Broad Institute Genome Sequencing Center for Infectious Disease"/>
            <person name="Wu L."/>
            <person name="Ma J."/>
        </authorList>
    </citation>
    <scope>NUCLEOTIDE SEQUENCE [LARGE SCALE GENOMIC DNA]</scope>
    <source>
        <strain evidence="3">JCM 17925</strain>
    </source>
</reference>
<feature type="transmembrane region" description="Helical" evidence="1">
    <location>
        <begin position="196"/>
        <end position="213"/>
    </location>
</feature>